<dbReference type="AlphaFoldDB" id="A0A078BEP7"/>
<gene>
    <name evidence="6" type="primary">Contig11859.g12690</name>
    <name evidence="6" type="ORF">STYLEM_20790</name>
</gene>
<feature type="transmembrane region" description="Helical" evidence="5">
    <location>
        <begin position="193"/>
        <end position="213"/>
    </location>
</feature>
<keyword evidence="7" id="KW-1185">Reference proteome</keyword>
<feature type="transmembrane region" description="Helical" evidence="5">
    <location>
        <begin position="219"/>
        <end position="241"/>
    </location>
</feature>
<keyword evidence="3 5" id="KW-1133">Transmembrane helix</keyword>
<name>A0A078BEP7_STYLE</name>
<dbReference type="EMBL" id="CCKQ01019609">
    <property type="protein sequence ID" value="CDW91632.1"/>
    <property type="molecule type" value="Genomic_DNA"/>
</dbReference>
<evidence type="ECO:0000313" key="6">
    <source>
        <dbReference type="EMBL" id="CDW91632.1"/>
    </source>
</evidence>
<keyword evidence="2 5" id="KW-0812">Transmembrane</keyword>
<dbReference type="Pfam" id="PF01027">
    <property type="entry name" value="Bax1-I"/>
    <property type="match status" value="1"/>
</dbReference>
<dbReference type="OMA" id="RYAPMEI"/>
<keyword evidence="4 5" id="KW-0472">Membrane</keyword>
<comment type="subcellular location">
    <subcellularLocation>
        <location evidence="1">Membrane</location>
        <topology evidence="1">Multi-pass membrane protein</topology>
    </subcellularLocation>
</comment>
<evidence type="ECO:0000256" key="3">
    <source>
        <dbReference type="ARBA" id="ARBA00022989"/>
    </source>
</evidence>
<evidence type="ECO:0000256" key="4">
    <source>
        <dbReference type="ARBA" id="ARBA00023136"/>
    </source>
</evidence>
<dbReference type="PANTHER" id="PTHR23291">
    <property type="entry name" value="BAX INHIBITOR-RELATED"/>
    <property type="match status" value="1"/>
</dbReference>
<reference evidence="6 7" key="1">
    <citation type="submission" date="2014-06" db="EMBL/GenBank/DDBJ databases">
        <authorList>
            <person name="Swart Estienne"/>
        </authorList>
    </citation>
    <scope>NUCLEOTIDE SEQUENCE [LARGE SCALE GENOMIC DNA]</scope>
    <source>
        <strain evidence="6 7">130c</strain>
    </source>
</reference>
<evidence type="ECO:0000256" key="2">
    <source>
        <dbReference type="ARBA" id="ARBA00022692"/>
    </source>
</evidence>
<evidence type="ECO:0000256" key="5">
    <source>
        <dbReference type="RuleBase" id="RU004379"/>
    </source>
</evidence>
<dbReference type="OrthoDB" id="7933078at2759"/>
<feature type="transmembrane region" description="Helical" evidence="5">
    <location>
        <begin position="72"/>
        <end position="95"/>
    </location>
</feature>
<sequence>MSSSIEFGGHIRPNNFILGTNNLQYPQENNVDQENPHNPENQNRGLINDKQFELEERVGFIRKVYGILFTQLGFTFTLCLYCKIRFCLTIILASYDPYFGAVVRHPASMILAIIGLIGSLCAMLVFQMTRKVPQNYIMLGLFTFSQTILVASITAYLTPRSVVLSILAFGFITFMLYLGALQIKSFENFLASSFLMLFVALILEILSIVFFFSDYSQPMMLLYSAAGIIIYGTYVIIDMYLIAKRLDVEDYILGALTLYVDLMSLFIHILRILGSKK</sequence>
<proteinExistence type="inferred from homology"/>
<feature type="transmembrane region" description="Helical" evidence="5">
    <location>
        <begin position="253"/>
        <end position="274"/>
    </location>
</feature>
<dbReference type="InParanoid" id="A0A078BEP7"/>
<feature type="transmembrane region" description="Helical" evidence="5">
    <location>
        <begin position="138"/>
        <end position="157"/>
    </location>
</feature>
<dbReference type="PANTHER" id="PTHR23291:SF47">
    <property type="entry name" value="TRANSMEMBRANE BAX INHIBITOR MOTIF CONTAINING 7"/>
    <property type="match status" value="1"/>
</dbReference>
<protein>
    <submittedName>
        <fullName evidence="6">Uncharacterized protein</fullName>
    </submittedName>
</protein>
<feature type="transmembrane region" description="Helical" evidence="5">
    <location>
        <begin position="107"/>
        <end position="126"/>
    </location>
</feature>
<comment type="similarity">
    <text evidence="5">Belongs to the BI1 family.</text>
</comment>
<feature type="transmembrane region" description="Helical" evidence="5">
    <location>
        <begin position="163"/>
        <end position="181"/>
    </location>
</feature>
<evidence type="ECO:0000313" key="7">
    <source>
        <dbReference type="Proteomes" id="UP000039865"/>
    </source>
</evidence>
<dbReference type="InterPro" id="IPR006214">
    <property type="entry name" value="Bax_inhibitor_1-related"/>
</dbReference>
<accession>A0A078BEP7</accession>
<evidence type="ECO:0000256" key="1">
    <source>
        <dbReference type="ARBA" id="ARBA00004141"/>
    </source>
</evidence>
<dbReference type="GO" id="GO:0016020">
    <property type="term" value="C:membrane"/>
    <property type="evidence" value="ECO:0007669"/>
    <property type="project" value="UniProtKB-SubCell"/>
</dbReference>
<organism evidence="6 7">
    <name type="scientific">Stylonychia lemnae</name>
    <name type="common">Ciliate</name>
    <dbReference type="NCBI Taxonomy" id="5949"/>
    <lineage>
        <taxon>Eukaryota</taxon>
        <taxon>Sar</taxon>
        <taxon>Alveolata</taxon>
        <taxon>Ciliophora</taxon>
        <taxon>Intramacronucleata</taxon>
        <taxon>Spirotrichea</taxon>
        <taxon>Stichotrichia</taxon>
        <taxon>Sporadotrichida</taxon>
        <taxon>Oxytrichidae</taxon>
        <taxon>Stylonychinae</taxon>
        <taxon>Stylonychia</taxon>
    </lineage>
</organism>
<dbReference type="Proteomes" id="UP000039865">
    <property type="component" value="Unassembled WGS sequence"/>
</dbReference>